<organism evidence="3 4">
    <name type="scientific">Cyphellophora attinorum</name>
    <dbReference type="NCBI Taxonomy" id="1664694"/>
    <lineage>
        <taxon>Eukaryota</taxon>
        <taxon>Fungi</taxon>
        <taxon>Dikarya</taxon>
        <taxon>Ascomycota</taxon>
        <taxon>Pezizomycotina</taxon>
        <taxon>Eurotiomycetes</taxon>
        <taxon>Chaetothyriomycetidae</taxon>
        <taxon>Chaetothyriales</taxon>
        <taxon>Cyphellophoraceae</taxon>
        <taxon>Cyphellophora</taxon>
    </lineage>
</organism>
<dbReference type="VEuPathDB" id="FungiDB:AB675_5313"/>
<comment type="caution">
    <text evidence="3">The sequence shown here is derived from an EMBL/GenBank/DDBJ whole genome shotgun (WGS) entry which is preliminary data.</text>
</comment>
<dbReference type="OrthoDB" id="4148662at2759"/>
<dbReference type="EMBL" id="LFJN01000008">
    <property type="protein sequence ID" value="KPI42128.1"/>
    <property type="molecule type" value="Genomic_DNA"/>
</dbReference>
<evidence type="ECO:0000256" key="2">
    <source>
        <dbReference type="SAM" id="Phobius"/>
    </source>
</evidence>
<dbReference type="RefSeq" id="XP_018002091.1">
    <property type="nucleotide sequence ID" value="XM_018145518.1"/>
</dbReference>
<evidence type="ECO:0000256" key="1">
    <source>
        <dbReference type="SAM" id="MobiDB-lite"/>
    </source>
</evidence>
<proteinExistence type="predicted"/>
<feature type="transmembrane region" description="Helical" evidence="2">
    <location>
        <begin position="217"/>
        <end position="238"/>
    </location>
</feature>
<gene>
    <name evidence="3" type="ORF">AB675_5313</name>
</gene>
<feature type="region of interest" description="Disordered" evidence="1">
    <location>
        <begin position="246"/>
        <end position="343"/>
    </location>
</feature>
<dbReference type="Proteomes" id="UP000038010">
    <property type="component" value="Unassembled WGS sequence"/>
</dbReference>
<evidence type="ECO:0000313" key="3">
    <source>
        <dbReference type="EMBL" id="KPI42128.1"/>
    </source>
</evidence>
<dbReference type="GeneID" id="28737398"/>
<dbReference type="STRING" id="1664694.A0A0N0NNZ7"/>
<keyword evidence="2" id="KW-1133">Transmembrane helix</keyword>
<dbReference type="AlphaFoldDB" id="A0A0N0NNZ7"/>
<name>A0A0N0NNZ7_9EURO</name>
<keyword evidence="2" id="KW-0472">Membrane</keyword>
<keyword evidence="2" id="KW-0812">Transmembrane</keyword>
<protein>
    <submittedName>
        <fullName evidence="3">Uncharacterized protein</fullName>
    </submittedName>
</protein>
<feature type="region of interest" description="Disordered" evidence="1">
    <location>
        <begin position="164"/>
        <end position="192"/>
    </location>
</feature>
<feature type="compositionally biased region" description="Polar residues" evidence="1">
    <location>
        <begin position="291"/>
        <end position="308"/>
    </location>
</feature>
<sequence length="343" mass="36277">MASDTSVEDNPFVSWGKCYYDDTGDEAPSRYIPCGNVNFGHVSCCESQDMCLSSNACYNGQFGVTYLAGCTDKEYKDQTCPDKGNFYDDAWLGLVYCNGTSNQWTGCEANRGVNTVTTRQPCWCPSTSRTVAFIDAATLANKASLPTATGESIDWKGGFLPTATTKPETTSTTSISLSTNGTITTAPTPSTTLLPTATSSETASNSVHNGLATNIKLGIGLGASFGAIIILIIALLAFRRCRKKRKNAVAPENDPSRPPQPIPIYPNQDPNAALRSPTWSGHKSELDAIGTATTTSPRYASGDFSSTKSEVEGSPALGGEGRPVKDGGWEMPGKLGTVYEAPA</sequence>
<evidence type="ECO:0000313" key="4">
    <source>
        <dbReference type="Proteomes" id="UP000038010"/>
    </source>
</evidence>
<reference evidence="3 4" key="1">
    <citation type="submission" date="2015-06" db="EMBL/GenBank/DDBJ databases">
        <title>Draft genome of the ant-associated black yeast Phialophora attae CBS 131958.</title>
        <authorList>
            <person name="Moreno L.F."/>
            <person name="Stielow B.J."/>
            <person name="de Hoog S."/>
            <person name="Vicente V.A."/>
            <person name="Weiss V.A."/>
            <person name="de Vries M."/>
            <person name="Cruz L.M."/>
            <person name="Souza E.M."/>
        </authorList>
    </citation>
    <scope>NUCLEOTIDE SEQUENCE [LARGE SCALE GENOMIC DNA]</scope>
    <source>
        <strain evidence="3 4">CBS 131958</strain>
    </source>
</reference>
<accession>A0A0N0NNZ7</accession>
<keyword evidence="4" id="KW-1185">Reference proteome</keyword>